<dbReference type="InterPro" id="IPR058546">
    <property type="entry name" value="RPS4B/Roq1-like_LRR"/>
</dbReference>
<dbReference type="InterPro" id="IPR027417">
    <property type="entry name" value="P-loop_NTPase"/>
</dbReference>
<evidence type="ECO:0000256" key="4">
    <source>
        <dbReference type="SAM" id="Coils"/>
    </source>
</evidence>
<dbReference type="PANTHER" id="PTHR11017">
    <property type="entry name" value="LEUCINE-RICH REPEAT-CONTAINING PROTEIN"/>
    <property type="match status" value="1"/>
</dbReference>
<dbReference type="GO" id="GO:0006952">
    <property type="term" value="P:defense response"/>
    <property type="evidence" value="ECO:0007669"/>
    <property type="project" value="InterPro"/>
</dbReference>
<feature type="domain" description="Disease resistance protein Roq1-like winged-helix" evidence="6">
    <location>
        <begin position="280"/>
        <end position="352"/>
    </location>
</feature>
<reference evidence="8 9" key="1">
    <citation type="journal article" date="2014" name="Am. J. Bot.">
        <title>Genome assembly and annotation for red clover (Trifolium pratense; Fabaceae).</title>
        <authorList>
            <person name="Istvanek J."/>
            <person name="Jaros M."/>
            <person name="Krenek A."/>
            <person name="Repkova J."/>
        </authorList>
    </citation>
    <scope>NUCLEOTIDE SEQUENCE [LARGE SCALE GENOMIC DNA]</scope>
    <source>
        <strain evidence="9">cv. Tatra</strain>
        <tissue evidence="8">Young leaves</tissue>
    </source>
</reference>
<feature type="coiled-coil region" evidence="4">
    <location>
        <begin position="1132"/>
        <end position="1159"/>
    </location>
</feature>
<feature type="domain" description="Disease resistance protein RPS4B/Roq1-like leucine-rich repeats" evidence="7">
    <location>
        <begin position="493"/>
        <end position="695"/>
    </location>
</feature>
<reference evidence="8 9" key="2">
    <citation type="journal article" date="2017" name="Front. Plant Sci.">
        <title>Gene Classification and Mining of Molecular Markers Useful in Red Clover (Trifolium pratense) Breeding.</title>
        <authorList>
            <person name="Istvanek J."/>
            <person name="Dluhosova J."/>
            <person name="Dluhos P."/>
            <person name="Patkova L."/>
            <person name="Nedelnik J."/>
            <person name="Repkova J."/>
        </authorList>
    </citation>
    <scope>NUCLEOTIDE SEQUENCE [LARGE SCALE GENOMIC DNA]</scope>
    <source>
        <strain evidence="9">cv. Tatra</strain>
        <tissue evidence="8">Young leaves</tissue>
    </source>
</reference>
<dbReference type="STRING" id="57577.A0A2K3NSE5"/>
<evidence type="ECO:0000259" key="6">
    <source>
        <dbReference type="Pfam" id="PF23282"/>
    </source>
</evidence>
<keyword evidence="4" id="KW-0175">Coiled coil</keyword>
<gene>
    <name evidence="8" type="ORF">L195_g002418</name>
</gene>
<dbReference type="SUPFAM" id="SSF52540">
    <property type="entry name" value="P-loop containing nucleoside triphosphate hydrolases"/>
    <property type="match status" value="1"/>
</dbReference>
<dbReference type="PANTHER" id="PTHR11017:SF570">
    <property type="entry name" value="DISEASE RESISTANCE PROTEIN (TIR-NBS CLASS)-RELATED"/>
    <property type="match status" value="1"/>
</dbReference>
<dbReference type="InterPro" id="IPR042197">
    <property type="entry name" value="Apaf_helical"/>
</dbReference>
<protein>
    <submittedName>
        <fullName evidence="8">Disease resistance protein (TIR-NBS-LRR class)</fullName>
    </submittedName>
</protein>
<keyword evidence="3" id="KW-0611">Plant defense</keyword>
<evidence type="ECO:0000259" key="5">
    <source>
        <dbReference type="Pfam" id="PF00931"/>
    </source>
</evidence>
<proteinExistence type="predicted"/>
<evidence type="ECO:0000256" key="1">
    <source>
        <dbReference type="ARBA" id="ARBA00022614"/>
    </source>
</evidence>
<dbReference type="Gene3D" id="3.40.50.300">
    <property type="entry name" value="P-loop containing nucleotide triphosphate hydrolases"/>
    <property type="match status" value="1"/>
</dbReference>
<dbReference type="InterPro" id="IPR058192">
    <property type="entry name" value="WHD_ROQ1-like"/>
</dbReference>
<organism evidence="8 9">
    <name type="scientific">Trifolium pratense</name>
    <name type="common">Red clover</name>
    <dbReference type="NCBI Taxonomy" id="57577"/>
    <lineage>
        <taxon>Eukaryota</taxon>
        <taxon>Viridiplantae</taxon>
        <taxon>Streptophyta</taxon>
        <taxon>Embryophyta</taxon>
        <taxon>Tracheophyta</taxon>
        <taxon>Spermatophyta</taxon>
        <taxon>Magnoliopsida</taxon>
        <taxon>eudicotyledons</taxon>
        <taxon>Gunneridae</taxon>
        <taxon>Pentapetalae</taxon>
        <taxon>rosids</taxon>
        <taxon>fabids</taxon>
        <taxon>Fabales</taxon>
        <taxon>Fabaceae</taxon>
        <taxon>Papilionoideae</taxon>
        <taxon>50 kb inversion clade</taxon>
        <taxon>NPAAA clade</taxon>
        <taxon>Hologalegina</taxon>
        <taxon>IRL clade</taxon>
        <taxon>Trifolieae</taxon>
        <taxon>Trifolium</taxon>
    </lineage>
</organism>
<dbReference type="SUPFAM" id="SSF52058">
    <property type="entry name" value="L domain-like"/>
    <property type="match status" value="1"/>
</dbReference>
<evidence type="ECO:0000259" key="7">
    <source>
        <dbReference type="Pfam" id="PF23286"/>
    </source>
</evidence>
<dbReference type="InterPro" id="IPR032675">
    <property type="entry name" value="LRR_dom_sf"/>
</dbReference>
<keyword evidence="2" id="KW-0677">Repeat</keyword>
<dbReference type="Pfam" id="PF23286">
    <property type="entry name" value="LRR_13"/>
    <property type="match status" value="1"/>
</dbReference>
<sequence>MQSSPYKPVLYEFKFIQSIVDEVSRKLNRIPLNVATHPVGLQARVSDVNSLLELECNDVKMIGIYGIGGIGKTTIAKAVYNTIYDQFRYASFLANVRENASHRFGLVKLQERLLFEILGEKGMKLGNVDKGINIIKDRLCRKRVLLVIDNVDDVEQLQALVGGFDWFGPGSRIIITTRDKHLLTAHEIGLTYEVKKLNHIESLQLFSWNAFKRSEPKDTYLDISNRAVCYAEGLPLALTILGSDLCGRSIHQWESALDKYKRTPNRKVQDILRISFDGLEENEKEIFLYIACFFKGEIMEYTSKALRACDLHPVIGIAVLVDKSLINLDEKGVLSMHDLIQDMGKEIVRQESPMDPGKRSRLWHYEDVLQVLSDGTGTDKIQGIMPSLPEKQEVQLKPQDLKKMRNLGMLIIWNAEFFGGQNYANMTSLNLSSCESLLNIPDVSGIPNLEQIILEDCTSLVEIHETLGSLDKLVYLGVERCTELKKLPSVLNLPSLSCIALNGCCQLENFPHLLGKMENLRIIEAEETAIQELPSSLANFSNLEVLVLKCCTNLEEFSKTISLLPNLQLLDISGCPKLQLFHESMESSSDLELPPKPCLDFESSSMQSSHGFPLLETLDLSDCNLSDDDLHILCCFSNLTSLDISRNHFVTLPNCFNKMSSLQELYMANCKNLQQFSGIPPNLEHIDATSCIMLDSQSLNLLLSQGFHKEFKFEVIAPRPRLPMPFNFNYYSEEGSMSFWIGQKFPRIALCFIFELGNKRIGYFACEVEISINGQKALNKEQYFLSVSGDLVWLYHQENLVDLNTYLLHEQNHVEVSCEIVDASKGADVAVSFCGVHEYKEDEEVKIPNLILITSSSPCTNENLDNTQMSKELHENQCHYEENLENDCCTLPENSKLHEISDEHMQLLSASTREEMFEGNDCKVQKNGKTTDILSADTIHQRKEIYSSDMQLYGDRIWDPMLLECQLNCMNEKNKDNILLSHQESKPKVSLSDDNMEAFYSTLHAERYASLGDTSDDSKLVYPKMSEETKKALETLKEVLSEQICHLLEPTSSTSMKTTLEYLCTLIADDDVSMRLKSVILQLLAEFTQWSCDYNDANMKLDFSTTMLSKLQKLEEGVVANKNQFSEFVSIESELTSQLVYLEERMKELEEQISFIKGNISISEVARDSAVRKKKETFDAGRMLKAERDELRKRRLRLRVEQESAKATKGYIEDEWSKIREKFDRILKIFGQR</sequence>
<dbReference type="Proteomes" id="UP000236291">
    <property type="component" value="Unassembled WGS sequence"/>
</dbReference>
<dbReference type="AlphaFoldDB" id="A0A2K3NSE5"/>
<dbReference type="InterPro" id="IPR044974">
    <property type="entry name" value="Disease_R_plants"/>
</dbReference>
<evidence type="ECO:0000256" key="3">
    <source>
        <dbReference type="ARBA" id="ARBA00022821"/>
    </source>
</evidence>
<accession>A0A2K3NSE5</accession>
<dbReference type="EMBL" id="ASHM01001062">
    <property type="protein sequence ID" value="PNY05956.1"/>
    <property type="molecule type" value="Genomic_DNA"/>
</dbReference>
<dbReference type="Gene3D" id="1.10.8.430">
    <property type="entry name" value="Helical domain of apoptotic protease-activating factors"/>
    <property type="match status" value="1"/>
</dbReference>
<evidence type="ECO:0000256" key="2">
    <source>
        <dbReference type="ARBA" id="ARBA00022737"/>
    </source>
</evidence>
<dbReference type="InterPro" id="IPR002182">
    <property type="entry name" value="NB-ARC"/>
</dbReference>
<dbReference type="Gene3D" id="3.80.10.10">
    <property type="entry name" value="Ribonuclease Inhibitor"/>
    <property type="match status" value="2"/>
</dbReference>
<dbReference type="PRINTS" id="PR00364">
    <property type="entry name" value="DISEASERSIST"/>
</dbReference>
<feature type="domain" description="NB-ARC" evidence="5">
    <location>
        <begin position="55"/>
        <end position="214"/>
    </location>
</feature>
<name>A0A2K3NSE5_TRIPR</name>
<comment type="caution">
    <text evidence="8">The sequence shown here is derived from an EMBL/GenBank/DDBJ whole genome shotgun (WGS) entry which is preliminary data.</text>
</comment>
<dbReference type="Pfam" id="PF23282">
    <property type="entry name" value="WHD_ROQ1"/>
    <property type="match status" value="1"/>
</dbReference>
<dbReference type="GO" id="GO:0043531">
    <property type="term" value="F:ADP binding"/>
    <property type="evidence" value="ECO:0007669"/>
    <property type="project" value="InterPro"/>
</dbReference>
<keyword evidence="1" id="KW-0433">Leucine-rich repeat</keyword>
<evidence type="ECO:0000313" key="8">
    <source>
        <dbReference type="EMBL" id="PNY05956.1"/>
    </source>
</evidence>
<dbReference type="Pfam" id="PF00931">
    <property type="entry name" value="NB-ARC"/>
    <property type="match status" value="1"/>
</dbReference>
<evidence type="ECO:0000313" key="9">
    <source>
        <dbReference type="Proteomes" id="UP000236291"/>
    </source>
</evidence>